<proteinExistence type="predicted"/>
<dbReference type="EMBL" id="REGN01002379">
    <property type="protein sequence ID" value="RNA28511.1"/>
    <property type="molecule type" value="Genomic_DNA"/>
</dbReference>
<comment type="caution">
    <text evidence="1">The sequence shown here is derived from an EMBL/GenBank/DDBJ whole genome shotgun (WGS) entry which is preliminary data.</text>
</comment>
<organism evidence="1 2">
    <name type="scientific">Brachionus plicatilis</name>
    <name type="common">Marine rotifer</name>
    <name type="synonym">Brachionus muelleri</name>
    <dbReference type="NCBI Taxonomy" id="10195"/>
    <lineage>
        <taxon>Eukaryota</taxon>
        <taxon>Metazoa</taxon>
        <taxon>Spiralia</taxon>
        <taxon>Gnathifera</taxon>
        <taxon>Rotifera</taxon>
        <taxon>Eurotatoria</taxon>
        <taxon>Monogononta</taxon>
        <taxon>Pseudotrocha</taxon>
        <taxon>Ploima</taxon>
        <taxon>Brachionidae</taxon>
        <taxon>Brachionus</taxon>
    </lineage>
</organism>
<gene>
    <name evidence="1" type="ORF">BpHYR1_026577</name>
</gene>
<keyword evidence="2" id="KW-1185">Reference proteome</keyword>
<reference evidence="1 2" key="1">
    <citation type="journal article" date="2018" name="Sci. Rep.">
        <title>Genomic signatures of local adaptation to the degree of environmental predictability in rotifers.</title>
        <authorList>
            <person name="Franch-Gras L."/>
            <person name="Hahn C."/>
            <person name="Garcia-Roger E.M."/>
            <person name="Carmona M.J."/>
            <person name="Serra M."/>
            <person name="Gomez A."/>
        </authorList>
    </citation>
    <scope>NUCLEOTIDE SEQUENCE [LARGE SCALE GENOMIC DNA]</scope>
    <source>
        <strain evidence="1">HYR1</strain>
    </source>
</reference>
<evidence type="ECO:0000313" key="1">
    <source>
        <dbReference type="EMBL" id="RNA28511.1"/>
    </source>
</evidence>
<dbReference type="Proteomes" id="UP000276133">
    <property type="component" value="Unassembled WGS sequence"/>
</dbReference>
<dbReference type="AlphaFoldDB" id="A0A3M7RY78"/>
<protein>
    <submittedName>
        <fullName evidence="1">Uncharacterized protein</fullName>
    </submittedName>
</protein>
<accession>A0A3M7RY78</accession>
<evidence type="ECO:0000313" key="2">
    <source>
        <dbReference type="Proteomes" id="UP000276133"/>
    </source>
</evidence>
<name>A0A3M7RY78_BRAPC</name>
<sequence>MVRNDSPDWPNAGFRGFVSIPSVFKKQEFLNQEQRFFQKFVLYLVHQYSHLYLMLSDLIKHRYLDWIIVKFLLNHVFLKSRIFEITDDSFFGIEKSKVFKSICVIIGPTVLCELSSRKCVNLTNFFVFVVSAHLNEINNLETSEAR</sequence>